<evidence type="ECO:0000256" key="1">
    <source>
        <dbReference type="ARBA" id="ARBA00006194"/>
    </source>
</evidence>
<dbReference type="PANTHER" id="PTHR11759">
    <property type="entry name" value="40S RIBOSOMAL PROTEIN S14/30S RIBOSOMAL PROTEIN S11"/>
    <property type="match status" value="1"/>
</dbReference>
<evidence type="ECO:0000256" key="3">
    <source>
        <dbReference type="ARBA" id="ARBA00023274"/>
    </source>
</evidence>
<keyword evidence="6" id="KW-1185">Reference proteome</keyword>
<dbReference type="SUPFAM" id="SSF53137">
    <property type="entry name" value="Translational machinery components"/>
    <property type="match status" value="1"/>
</dbReference>
<evidence type="ECO:0000256" key="4">
    <source>
        <dbReference type="SAM" id="MobiDB-lite"/>
    </source>
</evidence>
<proteinExistence type="inferred from homology"/>
<dbReference type="OrthoDB" id="1654884at2759"/>
<dbReference type="VEuPathDB" id="FungiDB:PMAA_044440"/>
<feature type="compositionally biased region" description="Basic and acidic residues" evidence="4">
    <location>
        <begin position="45"/>
        <end position="59"/>
    </location>
</feature>
<dbReference type="GO" id="GO:0003735">
    <property type="term" value="F:structural constituent of ribosome"/>
    <property type="evidence" value="ECO:0007669"/>
    <property type="project" value="InterPro"/>
</dbReference>
<dbReference type="AlphaFoldDB" id="B6QS37"/>
<reference evidence="6" key="1">
    <citation type="journal article" date="2015" name="Genome Announc.">
        <title>Genome sequence of the AIDS-associated pathogen Penicillium marneffei (ATCC18224) and its near taxonomic relative Talaromyces stipitatus (ATCC10500).</title>
        <authorList>
            <person name="Nierman W.C."/>
            <person name="Fedorova-Abrams N.D."/>
            <person name="Andrianopoulos A."/>
        </authorList>
    </citation>
    <scope>NUCLEOTIDE SEQUENCE [LARGE SCALE GENOMIC DNA]</scope>
    <source>
        <strain evidence="6">ATCC 18224 / CBS 334.59 / QM 7333</strain>
    </source>
</reference>
<dbReference type="HAMAP" id="MF_01310">
    <property type="entry name" value="Ribosomal_uS11"/>
    <property type="match status" value="1"/>
</dbReference>
<organism evidence="5 6">
    <name type="scientific">Talaromyces marneffei (strain ATCC 18224 / CBS 334.59 / QM 7333)</name>
    <name type="common">Penicillium marneffei</name>
    <dbReference type="NCBI Taxonomy" id="441960"/>
    <lineage>
        <taxon>Eukaryota</taxon>
        <taxon>Fungi</taxon>
        <taxon>Dikarya</taxon>
        <taxon>Ascomycota</taxon>
        <taxon>Pezizomycotina</taxon>
        <taxon>Eurotiomycetes</taxon>
        <taxon>Eurotiomycetidae</taxon>
        <taxon>Eurotiales</taxon>
        <taxon>Trichocomaceae</taxon>
        <taxon>Talaromyces</taxon>
        <taxon>Talaromyces sect. Talaromyces</taxon>
    </lineage>
</organism>
<sequence length="241" mass="26924">MRARLWNTVEQTMPWIGRGSRQPLSQIEARSPFSTVSPSYAPPDSARDSAVRRQRETDVLRSSQSANTESSSSNSSGVADILRMMQKDRQVAGQKSATYADGLRKRQEETYQAYGNRAPPYNLHVYAHKHNTIITLTRPNGNPLMSLGCGNIGFRKSHRSGYDPAYQLSSHVFAQIQEKGLLHEIKGITLVLRGFGMGREAFIKVLLGNEGRNVRPLVTRVTDNTTIKFGGTRSRHVRRLG</sequence>
<dbReference type="EMBL" id="DS995904">
    <property type="protein sequence ID" value="EEA20611.1"/>
    <property type="molecule type" value="Genomic_DNA"/>
</dbReference>
<protein>
    <submittedName>
        <fullName evidence="5">37S ribosomal protein S11, putative</fullName>
    </submittedName>
</protein>
<feature type="region of interest" description="Disordered" evidence="4">
    <location>
        <begin position="31"/>
        <end position="78"/>
    </location>
</feature>
<name>B6QS37_TALMQ</name>
<evidence type="ECO:0000313" key="6">
    <source>
        <dbReference type="Proteomes" id="UP000001294"/>
    </source>
</evidence>
<dbReference type="Pfam" id="PF00411">
    <property type="entry name" value="Ribosomal_S11"/>
    <property type="match status" value="1"/>
</dbReference>
<dbReference type="Proteomes" id="UP000001294">
    <property type="component" value="Unassembled WGS sequence"/>
</dbReference>
<dbReference type="Gene3D" id="3.30.420.80">
    <property type="entry name" value="Ribosomal protein S11"/>
    <property type="match status" value="1"/>
</dbReference>
<comment type="similarity">
    <text evidence="1">Belongs to the universal ribosomal protein uS11 family.</text>
</comment>
<dbReference type="PhylomeDB" id="B6QS37"/>
<accession>B6QS37</accession>
<gene>
    <name evidence="5" type="ORF">PMAA_044440</name>
</gene>
<feature type="compositionally biased region" description="Low complexity" evidence="4">
    <location>
        <begin position="62"/>
        <end position="76"/>
    </location>
</feature>
<dbReference type="GO" id="GO:0006412">
    <property type="term" value="P:translation"/>
    <property type="evidence" value="ECO:0007669"/>
    <property type="project" value="InterPro"/>
</dbReference>
<dbReference type="STRING" id="441960.B6QS37"/>
<keyword evidence="2 5" id="KW-0689">Ribosomal protein</keyword>
<evidence type="ECO:0000256" key="2">
    <source>
        <dbReference type="ARBA" id="ARBA00022980"/>
    </source>
</evidence>
<evidence type="ECO:0000313" key="5">
    <source>
        <dbReference type="EMBL" id="EEA20611.1"/>
    </source>
</evidence>
<dbReference type="InterPro" id="IPR001971">
    <property type="entry name" value="Ribosomal_uS11"/>
</dbReference>
<dbReference type="GO" id="GO:1990904">
    <property type="term" value="C:ribonucleoprotein complex"/>
    <property type="evidence" value="ECO:0007669"/>
    <property type="project" value="UniProtKB-KW"/>
</dbReference>
<keyword evidence="3" id="KW-0687">Ribonucleoprotein</keyword>
<dbReference type="GO" id="GO:0005840">
    <property type="term" value="C:ribosome"/>
    <property type="evidence" value="ECO:0007669"/>
    <property type="project" value="UniProtKB-KW"/>
</dbReference>
<dbReference type="HOGENOM" id="CLU_072439_0_0_1"/>
<dbReference type="InterPro" id="IPR036967">
    <property type="entry name" value="Ribosomal_uS11_sf"/>
</dbReference>